<dbReference type="PANTHER" id="PTHR21310">
    <property type="entry name" value="AMINOGLYCOSIDE PHOSPHOTRANSFERASE-RELATED-RELATED"/>
    <property type="match status" value="1"/>
</dbReference>
<reference evidence="1 2" key="1">
    <citation type="journal article" date="2021" name="Nat. Commun.">
        <title>Genetic determinants of endophytism in the Arabidopsis root mycobiome.</title>
        <authorList>
            <person name="Mesny F."/>
            <person name="Miyauchi S."/>
            <person name="Thiergart T."/>
            <person name="Pickel B."/>
            <person name="Atanasova L."/>
            <person name="Karlsson M."/>
            <person name="Huettel B."/>
            <person name="Barry K.W."/>
            <person name="Haridas S."/>
            <person name="Chen C."/>
            <person name="Bauer D."/>
            <person name="Andreopoulos W."/>
            <person name="Pangilinan J."/>
            <person name="LaButti K."/>
            <person name="Riley R."/>
            <person name="Lipzen A."/>
            <person name="Clum A."/>
            <person name="Drula E."/>
            <person name="Henrissat B."/>
            <person name="Kohler A."/>
            <person name="Grigoriev I.V."/>
            <person name="Martin F.M."/>
            <person name="Hacquard S."/>
        </authorList>
    </citation>
    <scope>NUCLEOTIDE SEQUENCE [LARGE SCALE GENOMIC DNA]</scope>
    <source>
        <strain evidence="1 2">MPI-CAGE-CH-0241</strain>
    </source>
</reference>
<gene>
    <name evidence="1" type="ORF">B0T10DRAFT_558666</name>
</gene>
<keyword evidence="2" id="KW-1185">Reference proteome</keyword>
<dbReference type="InterPro" id="IPR011009">
    <property type="entry name" value="Kinase-like_dom_sf"/>
</dbReference>
<comment type="caution">
    <text evidence="1">The sequence shown here is derived from an EMBL/GenBank/DDBJ whole genome shotgun (WGS) entry which is preliminary data.</text>
</comment>
<dbReference type="OrthoDB" id="5327538at2759"/>
<name>A0A9P8WAB8_9HYPO</name>
<sequence length="153" mass="17179">MGGMNYRIGVRFDHGITWITRICKFNAKSPPAALRDYIIESEVAILVFLEQTRVPALEVYDFALEYLGNPVGVGFILMEELPGMSLRCFIETQQQRKKAVDQLKDTFSELHKYPFNVLGSLDNPGASQVDAFAQESLTNFVQSEMLTSGPLLL</sequence>
<dbReference type="Proteomes" id="UP000777438">
    <property type="component" value="Unassembled WGS sequence"/>
</dbReference>
<dbReference type="EMBL" id="JAGPYM010000005">
    <property type="protein sequence ID" value="KAH6894540.1"/>
    <property type="molecule type" value="Genomic_DNA"/>
</dbReference>
<evidence type="ECO:0000313" key="1">
    <source>
        <dbReference type="EMBL" id="KAH6894540.1"/>
    </source>
</evidence>
<dbReference type="AlphaFoldDB" id="A0A9P8WAB8"/>
<proteinExistence type="predicted"/>
<organism evidence="1 2">
    <name type="scientific">Thelonectria olida</name>
    <dbReference type="NCBI Taxonomy" id="1576542"/>
    <lineage>
        <taxon>Eukaryota</taxon>
        <taxon>Fungi</taxon>
        <taxon>Dikarya</taxon>
        <taxon>Ascomycota</taxon>
        <taxon>Pezizomycotina</taxon>
        <taxon>Sordariomycetes</taxon>
        <taxon>Hypocreomycetidae</taxon>
        <taxon>Hypocreales</taxon>
        <taxon>Nectriaceae</taxon>
        <taxon>Thelonectria</taxon>
    </lineage>
</organism>
<evidence type="ECO:0000313" key="2">
    <source>
        <dbReference type="Proteomes" id="UP000777438"/>
    </source>
</evidence>
<dbReference type="InterPro" id="IPR051678">
    <property type="entry name" value="AGP_Transferase"/>
</dbReference>
<dbReference type="PANTHER" id="PTHR21310:SF15">
    <property type="entry name" value="AMINOGLYCOSIDE PHOSPHOTRANSFERASE DOMAIN-CONTAINING PROTEIN"/>
    <property type="match status" value="1"/>
</dbReference>
<accession>A0A9P8WAB8</accession>
<dbReference type="SUPFAM" id="SSF56112">
    <property type="entry name" value="Protein kinase-like (PK-like)"/>
    <property type="match status" value="1"/>
</dbReference>
<protein>
    <submittedName>
        <fullName evidence="1">Uncharacterized protein</fullName>
    </submittedName>
</protein>